<evidence type="ECO:0000256" key="1">
    <source>
        <dbReference type="SAM" id="Phobius"/>
    </source>
</evidence>
<keyword evidence="1" id="KW-1133">Transmembrane helix</keyword>
<reference evidence="3" key="1">
    <citation type="submission" date="2025-08" db="UniProtKB">
        <authorList>
            <consortium name="RefSeq"/>
        </authorList>
    </citation>
    <scope>IDENTIFICATION</scope>
</reference>
<feature type="transmembrane region" description="Helical" evidence="1">
    <location>
        <begin position="210"/>
        <end position="233"/>
    </location>
</feature>
<keyword evidence="1" id="KW-0472">Membrane</keyword>
<dbReference type="GO" id="GO:0007040">
    <property type="term" value="P:lysosome organization"/>
    <property type="evidence" value="ECO:0007669"/>
    <property type="project" value="TreeGrafter"/>
</dbReference>
<name>A0A6P8SP25_GYMAC</name>
<feature type="transmembrane region" description="Helical" evidence="1">
    <location>
        <begin position="170"/>
        <end position="189"/>
    </location>
</feature>
<dbReference type="InterPro" id="IPR029255">
    <property type="entry name" value="CLN6"/>
</dbReference>
<accession>A0A6P8SP25</accession>
<keyword evidence="2" id="KW-1185">Reference proteome</keyword>
<dbReference type="RefSeq" id="XP_034052494.1">
    <property type="nucleotide sequence ID" value="XM_034196603.1"/>
</dbReference>
<gene>
    <name evidence="3" type="primary">LOC117532980</name>
</gene>
<feature type="transmembrane region" description="Helical" evidence="1">
    <location>
        <begin position="100"/>
        <end position="121"/>
    </location>
</feature>
<sequence length="304" mass="34909">MQSFTRKRKNPALLAATLMGSRASGSEEVLPRPRFQLDLWLGFILHSWILDIGRPFVTLVLPADLFPLNRPSAAEYLHFLFNICTPLILLKMIERTPRSLPPLAVHLGVIAVAMGTSLHLVTDAITRRLVLIGYQLHLSVRDNPIMEELRPPALIDAFELLCFFDDTIGHLMWCVPFFLALFLFFSGCFHHRTQEDKMPPTAWMLLLPSATYYWFLMAEGQTFILFIFTFFAMTATVMHQRRRGLVPDANGLFMLYSFSAALLLLLLWVSCLWSDGVLRRKHRGLIYIPQPRAVYTLHTQHTHT</sequence>
<dbReference type="PANTHER" id="PTHR16244:SF2">
    <property type="entry name" value="CEROID-LIPOFUSCINOSIS NEURONAL PROTEIN 6"/>
    <property type="match status" value="1"/>
</dbReference>
<evidence type="ECO:0000313" key="2">
    <source>
        <dbReference type="Proteomes" id="UP000515161"/>
    </source>
</evidence>
<dbReference type="AlphaFoldDB" id="A0A6P8SP25"/>
<dbReference type="GO" id="GO:0005783">
    <property type="term" value="C:endoplasmic reticulum"/>
    <property type="evidence" value="ECO:0007669"/>
    <property type="project" value="TreeGrafter"/>
</dbReference>
<keyword evidence="1" id="KW-0812">Transmembrane</keyword>
<dbReference type="GO" id="GO:0016020">
    <property type="term" value="C:membrane"/>
    <property type="evidence" value="ECO:0007669"/>
    <property type="project" value="TreeGrafter"/>
</dbReference>
<dbReference type="GeneID" id="117532980"/>
<dbReference type="Proteomes" id="UP000515161">
    <property type="component" value="Unplaced"/>
</dbReference>
<proteinExistence type="predicted"/>
<feature type="transmembrane region" description="Helical" evidence="1">
    <location>
        <begin position="253"/>
        <end position="273"/>
    </location>
</feature>
<dbReference type="Pfam" id="PF15156">
    <property type="entry name" value="CLN6"/>
    <property type="match status" value="1"/>
</dbReference>
<organism evidence="2 3">
    <name type="scientific">Gymnodraco acuticeps</name>
    <name type="common">Antarctic dragonfish</name>
    <dbReference type="NCBI Taxonomy" id="8218"/>
    <lineage>
        <taxon>Eukaryota</taxon>
        <taxon>Metazoa</taxon>
        <taxon>Chordata</taxon>
        <taxon>Craniata</taxon>
        <taxon>Vertebrata</taxon>
        <taxon>Euteleostomi</taxon>
        <taxon>Actinopterygii</taxon>
        <taxon>Neopterygii</taxon>
        <taxon>Teleostei</taxon>
        <taxon>Neoteleostei</taxon>
        <taxon>Acanthomorphata</taxon>
        <taxon>Eupercaria</taxon>
        <taxon>Perciformes</taxon>
        <taxon>Notothenioidei</taxon>
        <taxon>Bathydraconidae</taxon>
        <taxon>Gymnodraco</taxon>
    </lineage>
</organism>
<feature type="transmembrane region" description="Helical" evidence="1">
    <location>
        <begin position="76"/>
        <end position="93"/>
    </location>
</feature>
<evidence type="ECO:0000313" key="3">
    <source>
        <dbReference type="RefSeq" id="XP_034052494.1"/>
    </source>
</evidence>
<dbReference type="PANTHER" id="PTHR16244">
    <property type="entry name" value="CEROID-LIPOFUSCINOSIS NEURONAL PROTEIN 6"/>
    <property type="match status" value="1"/>
</dbReference>
<protein>
    <submittedName>
        <fullName evidence="3">Ceroid-lipofuscinosis neuronal protein 6 homolog isoform X2</fullName>
    </submittedName>
</protein>